<evidence type="ECO:0000313" key="4">
    <source>
        <dbReference type="Proteomes" id="UP001214628"/>
    </source>
</evidence>
<dbReference type="Gene3D" id="3.40.140.10">
    <property type="entry name" value="Cytidine Deaminase, domain 2"/>
    <property type="match status" value="1"/>
</dbReference>
<accession>A0AAF0F2I9</accession>
<dbReference type="GO" id="GO:0008180">
    <property type="term" value="C:COP9 signalosome"/>
    <property type="evidence" value="ECO:0007669"/>
    <property type="project" value="TreeGrafter"/>
</dbReference>
<dbReference type="Pfam" id="PF13012">
    <property type="entry name" value="MitMem_reg"/>
    <property type="match status" value="1"/>
</dbReference>
<evidence type="ECO:0000313" key="3">
    <source>
        <dbReference type="EMBL" id="WFD41691.1"/>
    </source>
</evidence>
<reference evidence="3" key="1">
    <citation type="submission" date="2023-02" db="EMBL/GenBank/DDBJ databases">
        <title>Mating type loci evolution in Malassezia.</title>
        <authorList>
            <person name="Coelho M.A."/>
        </authorList>
    </citation>
    <scope>NUCLEOTIDE SEQUENCE</scope>
    <source>
        <strain evidence="3">CBS 14136</strain>
    </source>
</reference>
<sequence length="184" mass="20332">MSLTSQANAWDIVGWYAVKAMPHNANDIQRQLKAFQSDPVAILLHANENAFSQAQKTGGLPIECFVSRDAQLHSVPTSLSTSSAEHVVLKDANEHMQKTSALQEDNSGALAAIMAERDAVQTLHERIREIKGYVDQVRDGTRPHNDEILRRIAAAVANQGYEEASKYKVREIDAVISNNIGYHL</sequence>
<gene>
    <name evidence="3" type="ORF">MPSI1_000325</name>
</gene>
<organism evidence="3 4">
    <name type="scientific">Malassezia psittaci</name>
    <dbReference type="NCBI Taxonomy" id="1821823"/>
    <lineage>
        <taxon>Eukaryota</taxon>
        <taxon>Fungi</taxon>
        <taxon>Dikarya</taxon>
        <taxon>Basidiomycota</taxon>
        <taxon>Ustilaginomycotina</taxon>
        <taxon>Malasseziomycetes</taxon>
        <taxon>Malasseziales</taxon>
        <taxon>Malasseziaceae</taxon>
        <taxon>Malassezia</taxon>
    </lineage>
</organism>
<feature type="domain" description="EIF3F/CSN6-like C-terminal" evidence="2">
    <location>
        <begin position="94"/>
        <end position="157"/>
    </location>
</feature>
<dbReference type="InterPro" id="IPR024969">
    <property type="entry name" value="EIF3F/CSN6-like_C"/>
</dbReference>
<dbReference type="Proteomes" id="UP001214628">
    <property type="component" value="Chromosome 1"/>
</dbReference>
<evidence type="ECO:0000259" key="2">
    <source>
        <dbReference type="Pfam" id="PF13012"/>
    </source>
</evidence>
<comment type="similarity">
    <text evidence="1">Belongs to the peptidase M67A family. CSN6 subfamily.</text>
</comment>
<name>A0AAF0F2I9_9BASI</name>
<dbReference type="PANTHER" id="PTHR10540:SF8">
    <property type="entry name" value="COP9 SIGNALOSOME COMPLEX SUBUNIT 6"/>
    <property type="match status" value="1"/>
</dbReference>
<keyword evidence="4" id="KW-1185">Reference proteome</keyword>
<evidence type="ECO:0000256" key="1">
    <source>
        <dbReference type="ARBA" id="ARBA00010893"/>
    </source>
</evidence>
<protein>
    <recommendedName>
        <fullName evidence="2">EIF3F/CSN6-like C-terminal domain-containing protein</fullName>
    </recommendedName>
</protein>
<dbReference type="EMBL" id="CP118375">
    <property type="protein sequence ID" value="WFD41691.1"/>
    <property type="molecule type" value="Genomic_DNA"/>
</dbReference>
<proteinExistence type="inferred from homology"/>
<dbReference type="PANTHER" id="PTHR10540">
    <property type="entry name" value="EUKARYOTIC TRANSLATION INITIATION FACTOR 3 SUBUNIT F-RELATED"/>
    <property type="match status" value="1"/>
</dbReference>
<dbReference type="AlphaFoldDB" id="A0AAF0F2I9"/>